<evidence type="ECO:0000313" key="15">
    <source>
        <dbReference type="EMBL" id="SON56236.1"/>
    </source>
</evidence>
<dbReference type="Pfam" id="PF00672">
    <property type="entry name" value="HAMP"/>
    <property type="match status" value="1"/>
</dbReference>
<keyword evidence="10 12" id="KW-0472">Membrane</keyword>
<dbReference type="SUPFAM" id="SSF55874">
    <property type="entry name" value="ATPase domain of HSP90 chaperone/DNA topoisomerase II/histidine kinase"/>
    <property type="match status" value="1"/>
</dbReference>
<evidence type="ECO:0000256" key="8">
    <source>
        <dbReference type="ARBA" id="ARBA00022989"/>
    </source>
</evidence>
<feature type="domain" description="Histidine kinase" evidence="13">
    <location>
        <begin position="275"/>
        <end position="472"/>
    </location>
</feature>
<dbReference type="GO" id="GO:0005886">
    <property type="term" value="C:plasma membrane"/>
    <property type="evidence" value="ECO:0007669"/>
    <property type="project" value="TreeGrafter"/>
</dbReference>
<evidence type="ECO:0000256" key="3">
    <source>
        <dbReference type="ARBA" id="ARBA00012438"/>
    </source>
</evidence>
<dbReference type="EC" id="2.7.13.3" evidence="3"/>
<dbReference type="RefSeq" id="WP_099556643.1">
    <property type="nucleotide sequence ID" value="NZ_LT960614.1"/>
</dbReference>
<dbReference type="OrthoDB" id="9809329at2"/>
<keyword evidence="9" id="KW-0902">Two-component regulatory system</keyword>
<keyword evidence="7" id="KW-0418">Kinase</keyword>
<gene>
    <name evidence="15" type="primary">basS</name>
    <name evidence="15" type="ORF">HDIA_2695</name>
</gene>
<sequence length="474" mass="51197">MTRQPDSLLRLVARRIITFGLIAVVLQIGIVFSQYWFDSAFLSRSLLEKETLALSRGLSDVNGKLSFAVPDALAGRYGEDGQTSDPAPSDADSSDSDASPSEMIPYGYYVRVRTSAGSVLYTDCKEECTEHFLPLTVNPPNFWLRTIVPGKPLTFAGGRTFQVDGKGAEIEVAVVGDPEGLFGSVLMHEMFDHLIVPMTLMFVLVFGSTIQSIRRALSPISRAVERAEAMDPRDSSARLPSEGLPLEISQLIKAVNRAFDRIQDLIRGQRLFASSIAHEIRTPAAIVGMELERIDHPRARKALNDIGRMTHMLEQLSELARLDAVDHASFRSVDLLMIASDVVARLAPGAYSSGKTIELIDNGSDPINGNPALIETLLRNLVDNAIRYNPPGTTISVQVGPGAALRVIDDGVGLDHAAHGEAIEGGFAQKSGGLGIGRRLAERIAELHGGTMHVQTALGQGTDIDVRFGAPRPS</sequence>
<keyword evidence="16" id="KW-1185">Reference proteome</keyword>
<keyword evidence="4" id="KW-0597">Phosphoprotein</keyword>
<comment type="subcellular location">
    <subcellularLocation>
        <location evidence="2">Membrane</location>
        <topology evidence="2">Multi-pass membrane protein</topology>
    </subcellularLocation>
</comment>
<evidence type="ECO:0000256" key="10">
    <source>
        <dbReference type="ARBA" id="ARBA00023136"/>
    </source>
</evidence>
<evidence type="ECO:0000259" key="14">
    <source>
        <dbReference type="PROSITE" id="PS50885"/>
    </source>
</evidence>
<evidence type="ECO:0000259" key="13">
    <source>
        <dbReference type="PROSITE" id="PS50109"/>
    </source>
</evidence>
<organism evidence="15 16">
    <name type="scientific">Hartmannibacter diazotrophicus</name>
    <dbReference type="NCBI Taxonomy" id="1482074"/>
    <lineage>
        <taxon>Bacteria</taxon>
        <taxon>Pseudomonadati</taxon>
        <taxon>Pseudomonadota</taxon>
        <taxon>Alphaproteobacteria</taxon>
        <taxon>Hyphomicrobiales</taxon>
        <taxon>Pleomorphomonadaceae</taxon>
        <taxon>Hartmannibacter</taxon>
    </lineage>
</organism>
<comment type="catalytic activity">
    <reaction evidence="1">
        <text>ATP + protein L-histidine = ADP + protein N-phospho-L-histidine.</text>
        <dbReference type="EC" id="2.7.13.3"/>
    </reaction>
</comment>
<dbReference type="InterPro" id="IPR036890">
    <property type="entry name" value="HATPase_C_sf"/>
</dbReference>
<proteinExistence type="predicted"/>
<dbReference type="InterPro" id="IPR004358">
    <property type="entry name" value="Sig_transdc_His_kin-like_C"/>
</dbReference>
<protein>
    <recommendedName>
        <fullName evidence="3">histidine kinase</fullName>
        <ecNumber evidence="3">2.7.13.3</ecNumber>
    </recommendedName>
</protein>
<dbReference type="PANTHER" id="PTHR45436">
    <property type="entry name" value="SENSOR HISTIDINE KINASE YKOH"/>
    <property type="match status" value="1"/>
</dbReference>
<dbReference type="Gene3D" id="3.30.565.10">
    <property type="entry name" value="Histidine kinase-like ATPase, C-terminal domain"/>
    <property type="match status" value="1"/>
</dbReference>
<dbReference type="PROSITE" id="PS50885">
    <property type="entry name" value="HAMP"/>
    <property type="match status" value="1"/>
</dbReference>
<dbReference type="SMART" id="SM00304">
    <property type="entry name" value="HAMP"/>
    <property type="match status" value="1"/>
</dbReference>
<reference evidence="16" key="1">
    <citation type="submission" date="2017-09" db="EMBL/GenBank/DDBJ databases">
        <title>Genome sequence of Nannocystis excedens DSM 71.</title>
        <authorList>
            <person name="Blom J."/>
        </authorList>
    </citation>
    <scope>NUCLEOTIDE SEQUENCE [LARGE SCALE GENOMIC DNA]</scope>
    <source>
        <strain evidence="16">type strain: E19</strain>
    </source>
</reference>
<keyword evidence="5 15" id="KW-0808">Transferase</keyword>
<evidence type="ECO:0000256" key="11">
    <source>
        <dbReference type="SAM" id="MobiDB-lite"/>
    </source>
</evidence>
<dbReference type="InterPro" id="IPR005467">
    <property type="entry name" value="His_kinase_dom"/>
</dbReference>
<evidence type="ECO:0000256" key="9">
    <source>
        <dbReference type="ARBA" id="ARBA00023012"/>
    </source>
</evidence>
<dbReference type="Proteomes" id="UP000223606">
    <property type="component" value="Chromosome 1"/>
</dbReference>
<evidence type="ECO:0000256" key="1">
    <source>
        <dbReference type="ARBA" id="ARBA00000085"/>
    </source>
</evidence>
<dbReference type="PROSITE" id="PS50109">
    <property type="entry name" value="HIS_KIN"/>
    <property type="match status" value="1"/>
</dbReference>
<feature type="domain" description="HAMP" evidence="14">
    <location>
        <begin position="214"/>
        <end position="267"/>
    </location>
</feature>
<dbReference type="CDD" id="cd00082">
    <property type="entry name" value="HisKA"/>
    <property type="match status" value="1"/>
</dbReference>
<feature type="region of interest" description="Disordered" evidence="11">
    <location>
        <begin position="78"/>
        <end position="102"/>
    </location>
</feature>
<dbReference type="GO" id="GO:0000155">
    <property type="term" value="F:phosphorelay sensor kinase activity"/>
    <property type="evidence" value="ECO:0007669"/>
    <property type="project" value="InterPro"/>
</dbReference>
<dbReference type="InterPro" id="IPR050428">
    <property type="entry name" value="TCS_sensor_his_kinase"/>
</dbReference>
<dbReference type="SMART" id="SM00387">
    <property type="entry name" value="HATPase_c"/>
    <property type="match status" value="1"/>
</dbReference>
<dbReference type="InterPro" id="IPR003660">
    <property type="entry name" value="HAMP_dom"/>
</dbReference>
<dbReference type="KEGG" id="hdi:HDIA_2695"/>
<dbReference type="PANTHER" id="PTHR45436:SF15">
    <property type="entry name" value="SENSOR HISTIDINE KINASE CUSS"/>
    <property type="match status" value="1"/>
</dbReference>
<evidence type="ECO:0000256" key="5">
    <source>
        <dbReference type="ARBA" id="ARBA00022679"/>
    </source>
</evidence>
<dbReference type="InterPro" id="IPR036097">
    <property type="entry name" value="HisK_dim/P_sf"/>
</dbReference>
<evidence type="ECO:0000256" key="6">
    <source>
        <dbReference type="ARBA" id="ARBA00022692"/>
    </source>
</evidence>
<keyword evidence="8 12" id="KW-1133">Transmembrane helix</keyword>
<dbReference type="SUPFAM" id="SSF47384">
    <property type="entry name" value="Homodimeric domain of signal transducing histidine kinase"/>
    <property type="match status" value="1"/>
</dbReference>
<dbReference type="Gene3D" id="1.10.287.130">
    <property type="match status" value="1"/>
</dbReference>
<dbReference type="InterPro" id="IPR003661">
    <property type="entry name" value="HisK_dim/P_dom"/>
</dbReference>
<feature type="transmembrane region" description="Helical" evidence="12">
    <location>
        <begin position="12"/>
        <end position="37"/>
    </location>
</feature>
<dbReference type="PRINTS" id="PR00344">
    <property type="entry name" value="BCTRLSENSOR"/>
</dbReference>
<evidence type="ECO:0000256" key="4">
    <source>
        <dbReference type="ARBA" id="ARBA00022553"/>
    </source>
</evidence>
<feature type="compositionally biased region" description="Low complexity" evidence="11">
    <location>
        <begin position="84"/>
        <end position="101"/>
    </location>
</feature>
<dbReference type="AlphaFoldDB" id="A0A2C9D7H9"/>
<keyword evidence="6 12" id="KW-0812">Transmembrane</keyword>
<evidence type="ECO:0000256" key="7">
    <source>
        <dbReference type="ARBA" id="ARBA00022777"/>
    </source>
</evidence>
<name>A0A2C9D7H9_9HYPH</name>
<evidence type="ECO:0000256" key="12">
    <source>
        <dbReference type="SAM" id="Phobius"/>
    </source>
</evidence>
<dbReference type="Pfam" id="PF02518">
    <property type="entry name" value="HATPase_c"/>
    <property type="match status" value="1"/>
</dbReference>
<evidence type="ECO:0000256" key="2">
    <source>
        <dbReference type="ARBA" id="ARBA00004141"/>
    </source>
</evidence>
<dbReference type="EMBL" id="LT960614">
    <property type="protein sequence ID" value="SON56236.1"/>
    <property type="molecule type" value="Genomic_DNA"/>
</dbReference>
<evidence type="ECO:0000313" key="16">
    <source>
        <dbReference type="Proteomes" id="UP000223606"/>
    </source>
</evidence>
<accession>A0A2C9D7H9</accession>
<dbReference type="InterPro" id="IPR003594">
    <property type="entry name" value="HATPase_dom"/>
</dbReference>